<evidence type="ECO:0000313" key="8">
    <source>
        <dbReference type="Proteomes" id="UP001501303"/>
    </source>
</evidence>
<feature type="transmembrane region" description="Helical" evidence="6">
    <location>
        <begin position="255"/>
        <end position="271"/>
    </location>
</feature>
<evidence type="ECO:0000256" key="4">
    <source>
        <dbReference type="ARBA" id="ARBA00022989"/>
    </source>
</evidence>
<keyword evidence="2 6" id="KW-0812">Transmembrane</keyword>
<gene>
    <name evidence="7" type="ORF">GCM10009716_23130</name>
</gene>
<evidence type="ECO:0000256" key="2">
    <source>
        <dbReference type="ARBA" id="ARBA00022692"/>
    </source>
</evidence>
<evidence type="ECO:0000256" key="6">
    <source>
        <dbReference type="SAM" id="Phobius"/>
    </source>
</evidence>
<keyword evidence="5 6" id="KW-0472">Membrane</keyword>
<keyword evidence="4 6" id="KW-1133">Transmembrane helix</keyword>
<feature type="transmembrane region" description="Helical" evidence="6">
    <location>
        <begin position="276"/>
        <end position="294"/>
    </location>
</feature>
<dbReference type="Pfam" id="PF01098">
    <property type="entry name" value="FTSW_RODA_SPOVE"/>
    <property type="match status" value="1"/>
</dbReference>
<proteinExistence type="predicted"/>
<feature type="transmembrane region" description="Helical" evidence="6">
    <location>
        <begin position="402"/>
        <end position="426"/>
    </location>
</feature>
<dbReference type="Proteomes" id="UP001501303">
    <property type="component" value="Unassembled WGS sequence"/>
</dbReference>
<organism evidence="7 8">
    <name type="scientific">Streptomyces sodiiphilus</name>
    <dbReference type="NCBI Taxonomy" id="226217"/>
    <lineage>
        <taxon>Bacteria</taxon>
        <taxon>Bacillati</taxon>
        <taxon>Actinomycetota</taxon>
        <taxon>Actinomycetes</taxon>
        <taxon>Kitasatosporales</taxon>
        <taxon>Streptomycetaceae</taxon>
        <taxon>Streptomyces</taxon>
    </lineage>
</organism>
<comment type="subcellular location">
    <subcellularLocation>
        <location evidence="1">Membrane</location>
        <topology evidence="1">Multi-pass membrane protein</topology>
    </subcellularLocation>
</comment>
<name>A0ABN2P5M6_9ACTN</name>
<feature type="transmembrane region" description="Helical" evidence="6">
    <location>
        <begin position="83"/>
        <end position="102"/>
    </location>
</feature>
<feature type="transmembrane region" description="Helical" evidence="6">
    <location>
        <begin position="154"/>
        <end position="174"/>
    </location>
</feature>
<dbReference type="PANTHER" id="PTHR30474">
    <property type="entry name" value="CELL CYCLE PROTEIN"/>
    <property type="match status" value="1"/>
</dbReference>
<feature type="transmembrane region" description="Helical" evidence="6">
    <location>
        <begin position="232"/>
        <end position="249"/>
    </location>
</feature>
<evidence type="ECO:0000256" key="5">
    <source>
        <dbReference type="ARBA" id="ARBA00023136"/>
    </source>
</evidence>
<dbReference type="PANTHER" id="PTHR30474:SF3">
    <property type="entry name" value="PEPTIDOGLYCAN GLYCOSYLTRANSFERASE RODA"/>
    <property type="match status" value="1"/>
</dbReference>
<feature type="transmembrane region" description="Helical" evidence="6">
    <location>
        <begin position="29"/>
        <end position="52"/>
    </location>
</feature>
<evidence type="ECO:0000256" key="3">
    <source>
        <dbReference type="ARBA" id="ARBA00022960"/>
    </source>
</evidence>
<dbReference type="InterPro" id="IPR001182">
    <property type="entry name" value="FtsW/RodA"/>
</dbReference>
<feature type="transmembrane region" description="Helical" evidence="6">
    <location>
        <begin position="58"/>
        <end position="76"/>
    </location>
</feature>
<accession>A0ABN2P5M6</accession>
<sequence>MDDRGQAQVRKSRITDIQQWVSHRRNTELALIVFAIVVVVLGHATAGLALYGSVPSGLPVYTLGLGATAIAAHLAVRRFARHADPIILPVTVLLCGLGLVLMDRLDYSYAQRFSPENYQSAATAPGQAVWTVIGAGLLIAVLVLLKHHRVLQRYTYLGMAVAMMLLVAPAFFGADQFGAKRWISIGPLSMQPGEFVKVMIVVFFASYLMANRDALALVGRKVAGLSLPRGRNAGPVLLVWAVSMAVLIFQRDLGTSLIFFGVFVVMLYIATERTSWVILGTLMAAGGAFVVGSIEPHVKGRVQAWLNPMAIFLPEDQRPPGLISEQSAQALFAFGEGGLLGTGLGQGHSYLIGFAGRSDFILATVGEELGLIGVTLVLFLYVLLIARGLSIAVSVTDPFGKLLAAGLAAVLALQVFVVAGGVTGLIPLTGKALPFLAQGGSSTVANWLLVALLIKVSDSAGQASTQPEGNATILTPVVKVPDEPSARPTGG</sequence>
<feature type="transmembrane region" description="Helical" evidence="6">
    <location>
        <begin position="122"/>
        <end position="145"/>
    </location>
</feature>
<dbReference type="EMBL" id="BAAAMJ010000020">
    <property type="protein sequence ID" value="GAA1912752.1"/>
    <property type="molecule type" value="Genomic_DNA"/>
</dbReference>
<reference evidence="7 8" key="1">
    <citation type="journal article" date="2019" name="Int. J. Syst. Evol. Microbiol.">
        <title>The Global Catalogue of Microorganisms (GCM) 10K type strain sequencing project: providing services to taxonomists for standard genome sequencing and annotation.</title>
        <authorList>
            <consortium name="The Broad Institute Genomics Platform"/>
            <consortium name="The Broad Institute Genome Sequencing Center for Infectious Disease"/>
            <person name="Wu L."/>
            <person name="Ma J."/>
        </authorList>
    </citation>
    <scope>NUCLEOTIDE SEQUENCE [LARGE SCALE GENOMIC DNA]</scope>
    <source>
        <strain evidence="7 8">JCM 13581</strain>
    </source>
</reference>
<evidence type="ECO:0000313" key="7">
    <source>
        <dbReference type="EMBL" id="GAA1912752.1"/>
    </source>
</evidence>
<feature type="transmembrane region" description="Helical" evidence="6">
    <location>
        <begin position="194"/>
        <end position="211"/>
    </location>
</feature>
<comment type="caution">
    <text evidence="7">The sequence shown here is derived from an EMBL/GenBank/DDBJ whole genome shotgun (WGS) entry which is preliminary data.</text>
</comment>
<feature type="transmembrane region" description="Helical" evidence="6">
    <location>
        <begin position="369"/>
        <end position="390"/>
    </location>
</feature>
<keyword evidence="8" id="KW-1185">Reference proteome</keyword>
<keyword evidence="3" id="KW-0133">Cell shape</keyword>
<protein>
    <submittedName>
        <fullName evidence="7">FtsW/RodA/SpoVE family cell cycle protein</fullName>
    </submittedName>
</protein>
<evidence type="ECO:0000256" key="1">
    <source>
        <dbReference type="ARBA" id="ARBA00004141"/>
    </source>
</evidence>